<gene>
    <name evidence="3" type="ORF">MFUM_1877</name>
</gene>
<reference evidence="3" key="1">
    <citation type="submission" date="2023-03" db="EMBL/GenBank/DDBJ databases">
        <authorList>
            <person name="Cremers G."/>
            <person name="Picone N."/>
        </authorList>
    </citation>
    <scope>NUCLEOTIDE SEQUENCE</scope>
    <source>
        <strain evidence="3">Sample_alias</strain>
    </source>
</reference>
<dbReference type="RefSeq" id="WP_009059134.1">
    <property type="nucleotide sequence ID" value="NZ_JAHXRZ010000001.1"/>
</dbReference>
<evidence type="ECO:0000313" key="4">
    <source>
        <dbReference type="Proteomes" id="UP001161497"/>
    </source>
</evidence>
<evidence type="ECO:0000256" key="2">
    <source>
        <dbReference type="SAM" id="MobiDB-lite"/>
    </source>
</evidence>
<name>A0ABN8XJ31_9BACT</name>
<evidence type="ECO:0000256" key="1">
    <source>
        <dbReference type="SAM" id="Coils"/>
    </source>
</evidence>
<keyword evidence="1" id="KW-0175">Coiled coil</keyword>
<proteinExistence type="predicted"/>
<protein>
    <recommendedName>
        <fullName evidence="5">Haem-binding uptake Tiki superfamily ChaN domain-containing protein</fullName>
    </recommendedName>
</protein>
<dbReference type="EMBL" id="OX458932">
    <property type="protein sequence ID" value="CAI9086200.1"/>
    <property type="molecule type" value="Genomic_DNA"/>
</dbReference>
<feature type="region of interest" description="Disordered" evidence="2">
    <location>
        <begin position="391"/>
        <end position="411"/>
    </location>
</feature>
<keyword evidence="4" id="KW-1185">Reference proteome</keyword>
<feature type="coiled-coil region" evidence="1">
    <location>
        <begin position="55"/>
        <end position="89"/>
    </location>
</feature>
<sequence>MKRRDLAVLVGEIHTKNHHKSLIKTLPQLDQQGFVIALELSRDFNPLIQHFMRKASQIYEKANEHKLDMQEAEKRVDRLEAKLLYKMTKRNPALLSPYEMEKYYFKRDTNQWYLVEKRTGAKDTGEIGPIKGMPNYADVIREAVKHNVLNHGNLQVYAVDISTKELKEQAKKGNLFLRIGLPESCQQPIEEYLKKARKSALLEKSPKESLKKKLAEALQKEGIFLHDSQDLFLKQLDSIAKMQRRDKSLVVRCYQKLGDIDSGNIIIEADMNPEFLNYRDQRMSGTLELKKDHKYGPCSIKKVAETRSFYYPGARVIHWGGAYHLGEWKTRNTDLSEELKKAGFPYVVTADAYTDEFRNYPTDYVFESQKGLQKAITHGIQIQTKSQMRYPLSLSDGKKQKEKDTSKEKVP</sequence>
<evidence type="ECO:0008006" key="5">
    <source>
        <dbReference type="Google" id="ProtNLM"/>
    </source>
</evidence>
<organism evidence="3 4">
    <name type="scientific">Candidatus Methylacidiphilum fumarolicum</name>
    <dbReference type="NCBI Taxonomy" id="591154"/>
    <lineage>
        <taxon>Bacteria</taxon>
        <taxon>Pseudomonadati</taxon>
        <taxon>Verrucomicrobiota</taxon>
        <taxon>Methylacidiphilae</taxon>
        <taxon>Methylacidiphilales</taxon>
        <taxon>Methylacidiphilaceae</taxon>
        <taxon>Methylacidiphilum (ex Ratnadevi et al. 2023)</taxon>
    </lineage>
</organism>
<dbReference type="Proteomes" id="UP001161497">
    <property type="component" value="Chromosome"/>
</dbReference>
<evidence type="ECO:0000313" key="3">
    <source>
        <dbReference type="EMBL" id="CAI9086200.1"/>
    </source>
</evidence>
<accession>A0ABN8XJ31</accession>
<feature type="compositionally biased region" description="Basic and acidic residues" evidence="2">
    <location>
        <begin position="396"/>
        <end position="411"/>
    </location>
</feature>